<dbReference type="Gene3D" id="1.10.10.10">
    <property type="entry name" value="Winged helix-like DNA-binding domain superfamily/Winged helix DNA-binding domain"/>
    <property type="match status" value="1"/>
</dbReference>
<dbReference type="Proteomes" id="UP000676169">
    <property type="component" value="Chromosome"/>
</dbReference>
<dbReference type="KEGG" id="lamb:KBB96_06260"/>
<keyword evidence="2" id="KW-1185">Reference proteome</keyword>
<accession>A0A975PG69</accession>
<sequence length="222" mass="25417">MFLPGFRDLVKPQWVAVIEELKLSGGLPVSELGRRLEIAYMTVKQHCQDLKDLGYLERWRVPRTQVGRPEIFYRLTPKADSLFPQAGVTLTLDLLEAIRALFGETAPDRLLFQHFQQQLEKWRPKLTKAKSLVEKATLLAGLREKEGCFGRCKYDPERGFRIEEYHHPLLPVFEKYPTAIQMELRMMEQLLGTKIVRREIPGGKGGPARVDFEVATLGVKGA</sequence>
<name>A0A975PG69_9BACT</name>
<proteinExistence type="predicted"/>
<dbReference type="AlphaFoldDB" id="A0A975PG69"/>
<reference evidence="1" key="1">
    <citation type="submission" date="2021-04" db="EMBL/GenBank/DDBJ databases">
        <title>Luteolibacter sp. 32A isolated from the skin of an Anderson's salamander (Ambystoma andersonii).</title>
        <authorList>
            <person name="Spergser J."/>
            <person name="Busse H.-J."/>
        </authorList>
    </citation>
    <scope>NUCLEOTIDE SEQUENCE</scope>
    <source>
        <strain evidence="1">32A</strain>
    </source>
</reference>
<dbReference type="InterPro" id="IPR036388">
    <property type="entry name" value="WH-like_DNA-bd_sf"/>
</dbReference>
<dbReference type="EMBL" id="CP073100">
    <property type="protein sequence ID" value="QUE52493.1"/>
    <property type="molecule type" value="Genomic_DNA"/>
</dbReference>
<dbReference type="SUPFAM" id="SSF46785">
    <property type="entry name" value="Winged helix' DNA-binding domain"/>
    <property type="match status" value="1"/>
</dbReference>
<dbReference type="RefSeq" id="WP_211633599.1">
    <property type="nucleotide sequence ID" value="NZ_CP073100.1"/>
</dbReference>
<evidence type="ECO:0000313" key="2">
    <source>
        <dbReference type="Proteomes" id="UP000676169"/>
    </source>
</evidence>
<protein>
    <recommendedName>
        <fullName evidence="3">HTH domain-containing protein</fullName>
    </recommendedName>
</protein>
<evidence type="ECO:0008006" key="3">
    <source>
        <dbReference type="Google" id="ProtNLM"/>
    </source>
</evidence>
<evidence type="ECO:0000313" key="1">
    <source>
        <dbReference type="EMBL" id="QUE52493.1"/>
    </source>
</evidence>
<organism evidence="1 2">
    <name type="scientific">Luteolibacter ambystomatis</name>
    <dbReference type="NCBI Taxonomy" id="2824561"/>
    <lineage>
        <taxon>Bacteria</taxon>
        <taxon>Pseudomonadati</taxon>
        <taxon>Verrucomicrobiota</taxon>
        <taxon>Verrucomicrobiia</taxon>
        <taxon>Verrucomicrobiales</taxon>
        <taxon>Verrucomicrobiaceae</taxon>
        <taxon>Luteolibacter</taxon>
    </lineage>
</organism>
<dbReference type="InterPro" id="IPR036390">
    <property type="entry name" value="WH_DNA-bd_sf"/>
</dbReference>
<gene>
    <name evidence="1" type="ORF">KBB96_06260</name>
</gene>